<keyword evidence="3 11" id="KW-1134">Transmembrane beta strand</keyword>
<evidence type="ECO:0000256" key="6">
    <source>
        <dbReference type="ARBA" id="ARBA00023004"/>
    </source>
</evidence>
<dbReference type="EMBL" id="VJWA01000001">
    <property type="protein sequence ID" value="TRW17350.1"/>
    <property type="molecule type" value="Genomic_DNA"/>
</dbReference>
<dbReference type="InterPro" id="IPR039426">
    <property type="entry name" value="TonB-dep_rcpt-like"/>
</dbReference>
<sequence>MPGSLSRVQEFVWTNSRRSAALIRLIVTPMGACAMTKFTRVGLLCAVSLLPAMALAQEVAATPPDNSAGLAAATDAGVLEDIVVTARKTSEKLQDVPVAITAFSAAEIKSARIERLSDVAKLTPGLVFTPLFGRQNQLPIIRGAAQSLGALNVGVFIDGIYLSGKGGVDTELNDLERVEVVKGPQSALYGRNTFSGAINYVTKRPADEFGGTAEATVGTDDLYKVQASLTGPISDKIRFRVGGFYRSFDGWYTSAIDGGKVDFEESYGAIATVEFQPVEQFTATFRASYSKQDDGQPPSNVVRTNAFSGTPSGGSATQPRNLLYVGELPSIAKNGVTVNTRPVTGLPGGSYGDREKTVRASATFEYDFGNVLLTSITSFSRRDAEYTYDGDNTVCDRTGGCPNFGFPFAPAIAQGKSDFALSSNDGYLRDLSQELRLASTGNESFDWLVGIFRYDNRTTGIDRGITIPSALAITDYTAAAAAYRYPRSTFVTKSTAVFASTTWHATERFSVIGELRYEYESQKFEQFPTRTGTTGSTAVFDLEQHFDFVTPRLILNYKPSEDALVYASYARGAKTGGFNGGLNIFANQRTYEPEYANNYEIGLKSDLLDQKLRLNIAAFYIDWKDQQAACQNPAALFPGASSTNRTYQCNVAASTIYGTEVEVAARFSDWFSLSGNYAYTHARYDRFVDDSLALTLVALGQPAINFDGKHLPYVPDHKLVVTPRFNIDMGEFAVEARADLQYQSRTFVRADNLQNFGDKTNVDLRLTVTRDALSLQLWGNNVFDSKRPVAAVRFFDSVNYSVAAPLVTGANRRQIGATLGYRF</sequence>
<evidence type="ECO:0000256" key="9">
    <source>
        <dbReference type="ARBA" id="ARBA00023136"/>
    </source>
</evidence>
<evidence type="ECO:0000313" key="15">
    <source>
        <dbReference type="EMBL" id="TRW17350.1"/>
    </source>
</evidence>
<dbReference type="Proteomes" id="UP000317894">
    <property type="component" value="Unassembled WGS sequence"/>
</dbReference>
<feature type="domain" description="TonB-dependent receptor plug" evidence="14">
    <location>
        <begin position="93"/>
        <end position="197"/>
    </location>
</feature>
<dbReference type="CDD" id="cd01347">
    <property type="entry name" value="ligand_gated_channel"/>
    <property type="match status" value="1"/>
</dbReference>
<evidence type="ECO:0000259" key="13">
    <source>
        <dbReference type="Pfam" id="PF00593"/>
    </source>
</evidence>
<keyword evidence="16" id="KW-1185">Reference proteome</keyword>
<proteinExistence type="inferred from homology"/>
<dbReference type="GO" id="GO:0006826">
    <property type="term" value="P:iron ion transport"/>
    <property type="evidence" value="ECO:0007669"/>
    <property type="project" value="UniProtKB-KW"/>
</dbReference>
<dbReference type="InterPro" id="IPR036942">
    <property type="entry name" value="Beta-barrel_TonB_sf"/>
</dbReference>
<feature type="domain" description="TonB-dependent receptor-like beta-barrel" evidence="13">
    <location>
        <begin position="296"/>
        <end position="782"/>
    </location>
</feature>
<dbReference type="GO" id="GO:0009279">
    <property type="term" value="C:cell outer membrane"/>
    <property type="evidence" value="ECO:0007669"/>
    <property type="project" value="UniProtKB-SubCell"/>
</dbReference>
<dbReference type="PANTHER" id="PTHR32552:SF81">
    <property type="entry name" value="TONB-DEPENDENT OUTER MEMBRANE RECEPTOR"/>
    <property type="match status" value="1"/>
</dbReference>
<dbReference type="InterPro" id="IPR012910">
    <property type="entry name" value="Plug_dom"/>
</dbReference>
<evidence type="ECO:0000256" key="11">
    <source>
        <dbReference type="PROSITE-ProRule" id="PRU01360"/>
    </source>
</evidence>
<dbReference type="Gene3D" id="2.40.170.20">
    <property type="entry name" value="TonB-dependent receptor, beta-barrel domain"/>
    <property type="match status" value="1"/>
</dbReference>
<keyword evidence="4" id="KW-0410">Iron transport</keyword>
<evidence type="ECO:0000313" key="16">
    <source>
        <dbReference type="Proteomes" id="UP000317894"/>
    </source>
</evidence>
<evidence type="ECO:0000256" key="1">
    <source>
        <dbReference type="ARBA" id="ARBA00004571"/>
    </source>
</evidence>
<dbReference type="SUPFAM" id="SSF56935">
    <property type="entry name" value="Porins"/>
    <property type="match status" value="1"/>
</dbReference>
<dbReference type="AlphaFoldDB" id="A0A552UGK7"/>
<evidence type="ECO:0000256" key="7">
    <source>
        <dbReference type="ARBA" id="ARBA00023065"/>
    </source>
</evidence>
<evidence type="ECO:0000256" key="3">
    <source>
        <dbReference type="ARBA" id="ARBA00022452"/>
    </source>
</evidence>
<gene>
    <name evidence="15" type="ORF">FMM06_04025</name>
</gene>
<evidence type="ECO:0000256" key="4">
    <source>
        <dbReference type="ARBA" id="ARBA00022496"/>
    </source>
</evidence>
<reference evidence="15 16" key="1">
    <citation type="submission" date="2019-07" db="EMBL/GenBank/DDBJ databases">
        <title>Novel species isolated from glacier.</title>
        <authorList>
            <person name="Liu Q."/>
            <person name="Xin Y.-H."/>
        </authorList>
    </citation>
    <scope>NUCLEOTIDE SEQUENCE [LARGE SCALE GENOMIC DNA]</scope>
    <source>
        <strain evidence="15 16">LB1R16</strain>
    </source>
</reference>
<keyword evidence="15" id="KW-0675">Receptor</keyword>
<evidence type="ECO:0000256" key="10">
    <source>
        <dbReference type="ARBA" id="ARBA00023237"/>
    </source>
</evidence>
<comment type="caution">
    <text evidence="15">The sequence shown here is derived from an EMBL/GenBank/DDBJ whole genome shotgun (WGS) entry which is preliminary data.</text>
</comment>
<name>A0A552UGK7_9SPHN</name>
<organism evidence="15 16">
    <name type="scientific">Glacieibacterium frigidum</name>
    <dbReference type="NCBI Taxonomy" id="2593303"/>
    <lineage>
        <taxon>Bacteria</taxon>
        <taxon>Pseudomonadati</taxon>
        <taxon>Pseudomonadota</taxon>
        <taxon>Alphaproteobacteria</taxon>
        <taxon>Sphingomonadales</taxon>
        <taxon>Sphingosinicellaceae</taxon>
        <taxon>Glacieibacterium</taxon>
    </lineage>
</organism>
<evidence type="ECO:0000259" key="14">
    <source>
        <dbReference type="Pfam" id="PF07715"/>
    </source>
</evidence>
<dbReference type="OrthoDB" id="9760494at2"/>
<keyword evidence="7" id="KW-0406">Ion transport</keyword>
<evidence type="ECO:0000256" key="12">
    <source>
        <dbReference type="RuleBase" id="RU003357"/>
    </source>
</evidence>
<keyword evidence="6" id="KW-0408">Iron</keyword>
<protein>
    <submittedName>
        <fullName evidence="15">TonB-dependent receptor</fullName>
    </submittedName>
</protein>
<comment type="similarity">
    <text evidence="11 12">Belongs to the TonB-dependent receptor family.</text>
</comment>
<keyword evidence="8 12" id="KW-0798">TonB box</keyword>
<comment type="subcellular location">
    <subcellularLocation>
        <location evidence="1 11">Cell outer membrane</location>
        <topology evidence="1 11">Multi-pass membrane protein</topology>
    </subcellularLocation>
</comment>
<keyword evidence="5 11" id="KW-0812">Transmembrane</keyword>
<accession>A0A552UGK7</accession>
<dbReference type="PROSITE" id="PS52016">
    <property type="entry name" value="TONB_DEPENDENT_REC_3"/>
    <property type="match status" value="1"/>
</dbReference>
<dbReference type="InterPro" id="IPR000531">
    <property type="entry name" value="Beta-barrel_TonB"/>
</dbReference>
<evidence type="ECO:0000256" key="5">
    <source>
        <dbReference type="ARBA" id="ARBA00022692"/>
    </source>
</evidence>
<keyword evidence="2 11" id="KW-0813">Transport</keyword>
<dbReference type="Pfam" id="PF00593">
    <property type="entry name" value="TonB_dep_Rec_b-barrel"/>
    <property type="match status" value="1"/>
</dbReference>
<evidence type="ECO:0000256" key="2">
    <source>
        <dbReference type="ARBA" id="ARBA00022448"/>
    </source>
</evidence>
<keyword evidence="10 11" id="KW-0998">Cell outer membrane</keyword>
<dbReference type="PANTHER" id="PTHR32552">
    <property type="entry name" value="FERRICHROME IRON RECEPTOR-RELATED"/>
    <property type="match status" value="1"/>
</dbReference>
<dbReference type="Pfam" id="PF07715">
    <property type="entry name" value="Plug"/>
    <property type="match status" value="1"/>
</dbReference>
<keyword evidence="9 11" id="KW-0472">Membrane</keyword>
<evidence type="ECO:0000256" key="8">
    <source>
        <dbReference type="ARBA" id="ARBA00023077"/>
    </source>
</evidence>